<feature type="transmembrane region" description="Helical" evidence="1">
    <location>
        <begin position="41"/>
        <end position="63"/>
    </location>
</feature>
<dbReference type="Proteomes" id="UP001461498">
    <property type="component" value="Unassembled WGS sequence"/>
</dbReference>
<reference evidence="2 3" key="1">
    <citation type="submission" date="2022-12" db="EMBL/GenBank/DDBJ databases">
        <title>Chromosome-level genome assembly of true bugs.</title>
        <authorList>
            <person name="Ma L."/>
            <person name="Li H."/>
        </authorList>
    </citation>
    <scope>NUCLEOTIDE SEQUENCE [LARGE SCALE GENOMIC DNA]</scope>
    <source>
        <strain evidence="2">Lab_2022b</strain>
    </source>
</reference>
<dbReference type="EMBL" id="JAPXFL010000003">
    <property type="protein sequence ID" value="KAK9509242.1"/>
    <property type="molecule type" value="Genomic_DNA"/>
</dbReference>
<evidence type="ECO:0000256" key="1">
    <source>
        <dbReference type="SAM" id="Phobius"/>
    </source>
</evidence>
<name>A0AAW1DFH8_9HEMI</name>
<protein>
    <submittedName>
        <fullName evidence="2">Uncharacterized protein</fullName>
    </submittedName>
</protein>
<sequence>MNSVSLPHTLSRTCVLPVSTLLLSILFILSSQKHLCTSSYFSIQTSLFFSSSFFFFFFFFFFLRVV</sequence>
<proteinExistence type="predicted"/>
<feature type="transmembrane region" description="Helical" evidence="1">
    <location>
        <begin position="12"/>
        <end position="29"/>
    </location>
</feature>
<comment type="caution">
    <text evidence="2">The sequence shown here is derived from an EMBL/GenBank/DDBJ whole genome shotgun (WGS) entry which is preliminary data.</text>
</comment>
<keyword evidence="1" id="KW-0472">Membrane</keyword>
<accession>A0AAW1DFH8</accession>
<organism evidence="2 3">
    <name type="scientific">Rhynocoris fuscipes</name>
    <dbReference type="NCBI Taxonomy" id="488301"/>
    <lineage>
        <taxon>Eukaryota</taxon>
        <taxon>Metazoa</taxon>
        <taxon>Ecdysozoa</taxon>
        <taxon>Arthropoda</taxon>
        <taxon>Hexapoda</taxon>
        <taxon>Insecta</taxon>
        <taxon>Pterygota</taxon>
        <taxon>Neoptera</taxon>
        <taxon>Paraneoptera</taxon>
        <taxon>Hemiptera</taxon>
        <taxon>Heteroptera</taxon>
        <taxon>Panheteroptera</taxon>
        <taxon>Cimicomorpha</taxon>
        <taxon>Reduviidae</taxon>
        <taxon>Harpactorinae</taxon>
        <taxon>Harpactorini</taxon>
        <taxon>Rhynocoris</taxon>
    </lineage>
</organism>
<evidence type="ECO:0000313" key="3">
    <source>
        <dbReference type="Proteomes" id="UP001461498"/>
    </source>
</evidence>
<evidence type="ECO:0000313" key="2">
    <source>
        <dbReference type="EMBL" id="KAK9509242.1"/>
    </source>
</evidence>
<keyword evidence="1" id="KW-0812">Transmembrane</keyword>
<gene>
    <name evidence="2" type="ORF">O3M35_006597</name>
</gene>
<keyword evidence="3" id="KW-1185">Reference proteome</keyword>
<dbReference type="AlphaFoldDB" id="A0AAW1DFH8"/>
<keyword evidence="1" id="KW-1133">Transmembrane helix</keyword>